<reference evidence="10" key="1">
    <citation type="submission" date="2021-02" db="EMBL/GenBank/DDBJ databases">
        <title>Natrosporangium hydrolyticum gen. nov., sp. nov, a haloalkaliphilic actinobacterium from a soda solonchak soil.</title>
        <authorList>
            <person name="Sorokin D.Y."/>
            <person name="Khijniak T.V."/>
            <person name="Zakharycheva A.P."/>
            <person name="Boueva O.V."/>
            <person name="Ariskina E.V."/>
            <person name="Hahnke R.L."/>
            <person name="Bunk B."/>
            <person name="Sproer C."/>
            <person name="Schumann P."/>
            <person name="Evtushenko L.I."/>
            <person name="Kublanov I.V."/>
        </authorList>
    </citation>
    <scope>NUCLEOTIDE SEQUENCE</scope>
    <source>
        <strain evidence="10">DSM 106523</strain>
    </source>
</reference>
<dbReference type="EMBL" id="CP070499">
    <property type="protein sequence ID" value="QSB14097.1"/>
    <property type="molecule type" value="Genomic_DNA"/>
</dbReference>
<protein>
    <recommendedName>
        <fullName evidence="5">RNA polymerase sigma factor</fullName>
    </recommendedName>
</protein>
<feature type="domain" description="RNA polymerase sigma-70 region 2" evidence="7">
    <location>
        <begin position="73"/>
        <end position="135"/>
    </location>
</feature>
<evidence type="ECO:0000256" key="3">
    <source>
        <dbReference type="ARBA" id="ARBA00023082"/>
    </source>
</evidence>
<evidence type="ECO:0000256" key="6">
    <source>
        <dbReference type="SAM" id="MobiDB-lite"/>
    </source>
</evidence>
<dbReference type="KEGG" id="nhy:JQS43_21590"/>
<dbReference type="InterPro" id="IPR007627">
    <property type="entry name" value="RNA_pol_sigma70_r2"/>
</dbReference>
<keyword evidence="5" id="KW-0238">DNA-binding</keyword>
<evidence type="ECO:0000259" key="8">
    <source>
        <dbReference type="Pfam" id="PF08281"/>
    </source>
</evidence>
<keyword evidence="4 5" id="KW-0804">Transcription</keyword>
<evidence type="ECO:0000313" key="10">
    <source>
        <dbReference type="EMBL" id="QSB14097.1"/>
    </source>
</evidence>
<evidence type="ECO:0000259" key="7">
    <source>
        <dbReference type="Pfam" id="PF04542"/>
    </source>
</evidence>
<dbReference type="AlphaFoldDB" id="A0A895Y8P4"/>
<dbReference type="GO" id="GO:0003677">
    <property type="term" value="F:DNA binding"/>
    <property type="evidence" value="ECO:0007669"/>
    <property type="project" value="UniProtKB-KW"/>
</dbReference>
<dbReference type="GO" id="GO:0006352">
    <property type="term" value="P:DNA-templated transcription initiation"/>
    <property type="evidence" value="ECO:0007669"/>
    <property type="project" value="InterPro"/>
</dbReference>
<dbReference type="InterPro" id="IPR013249">
    <property type="entry name" value="RNA_pol_sigma70_r4_t2"/>
</dbReference>
<dbReference type="InterPro" id="IPR000838">
    <property type="entry name" value="RNA_pol_sigma70_ECF_CS"/>
</dbReference>
<evidence type="ECO:0000256" key="2">
    <source>
        <dbReference type="ARBA" id="ARBA00023015"/>
    </source>
</evidence>
<dbReference type="Pfam" id="PF04542">
    <property type="entry name" value="Sigma70_r2"/>
    <property type="match status" value="1"/>
</dbReference>
<dbReference type="Gene3D" id="1.10.10.10">
    <property type="entry name" value="Winged helix-like DNA-binding domain superfamily/Winged helix DNA-binding domain"/>
    <property type="match status" value="1"/>
</dbReference>
<dbReference type="InterPro" id="IPR036388">
    <property type="entry name" value="WH-like_DNA-bd_sf"/>
</dbReference>
<feature type="domain" description="DUF6596" evidence="9">
    <location>
        <begin position="242"/>
        <end position="342"/>
    </location>
</feature>
<dbReference type="Gene3D" id="1.10.1740.10">
    <property type="match status" value="1"/>
</dbReference>
<feature type="region of interest" description="Disordered" evidence="6">
    <location>
        <begin position="1"/>
        <end position="22"/>
    </location>
</feature>
<evidence type="ECO:0000256" key="4">
    <source>
        <dbReference type="ARBA" id="ARBA00023163"/>
    </source>
</evidence>
<evidence type="ECO:0000259" key="9">
    <source>
        <dbReference type="Pfam" id="PF20239"/>
    </source>
</evidence>
<dbReference type="Proteomes" id="UP000662857">
    <property type="component" value="Chromosome"/>
</dbReference>
<dbReference type="Pfam" id="PF08281">
    <property type="entry name" value="Sigma70_r4_2"/>
    <property type="match status" value="1"/>
</dbReference>
<evidence type="ECO:0000256" key="1">
    <source>
        <dbReference type="ARBA" id="ARBA00010641"/>
    </source>
</evidence>
<keyword evidence="3 5" id="KW-0731">Sigma factor</keyword>
<evidence type="ECO:0000256" key="5">
    <source>
        <dbReference type="RuleBase" id="RU000716"/>
    </source>
</evidence>
<sequence>MDRSSNSHDADAKARATARSRGRGGVLGVGLAIPRVGQARPVQRPDYRGGVSSPDLDEQVERAVDAIWRIESGRVVAAVARTVGGDVGLAEDLAQDALVAALAQWRETGVPENPGAWLTTVAKRRAIDHFRRRQRERERVEQLGQELLTAAGDDPELTRLGEPDFGDDLLRLIFVSCHPVLSPDARAALTLRLLGGLRTSEIAHGFLVPEPTIAQRIVRAKQTLARAAVPFEVPDQTELPERLASVLEVVYLIFNEGYSASSGDEWLRPELTDEALRLGRRLAALLPAEPEVHGLVALMELQASRNRARVAPDGSPVRLLEQDRARWDRLLIRRGLAALRRAEAAAGRAGPYQLQAAIAACHARALTPEQTDWARIAALYGELGALTGSPVVALNRAVAVAQAQGPAAGLALVDELVDEPALRGYHLLPAVRGELLSQLGREQAARAEFARAAELTDNARERQLLRERAAGP</sequence>
<gene>
    <name evidence="10" type="ORF">JQS43_21590</name>
</gene>
<dbReference type="PANTHER" id="PTHR47756:SF1">
    <property type="entry name" value="BLL0085 PROTEIN"/>
    <property type="match status" value="1"/>
</dbReference>
<dbReference type="Pfam" id="PF20239">
    <property type="entry name" value="DUF6596"/>
    <property type="match status" value="1"/>
</dbReference>
<dbReference type="InterPro" id="IPR046531">
    <property type="entry name" value="DUF6596"/>
</dbReference>
<proteinExistence type="inferred from homology"/>
<comment type="similarity">
    <text evidence="1 5">Belongs to the sigma-70 factor family. ECF subfamily.</text>
</comment>
<dbReference type="SUPFAM" id="SSF88946">
    <property type="entry name" value="Sigma2 domain of RNA polymerase sigma factors"/>
    <property type="match status" value="1"/>
</dbReference>
<accession>A0A895Y8P4</accession>
<dbReference type="InterPro" id="IPR014284">
    <property type="entry name" value="RNA_pol_sigma-70_dom"/>
</dbReference>
<dbReference type="PROSITE" id="PS01063">
    <property type="entry name" value="SIGMA70_ECF"/>
    <property type="match status" value="1"/>
</dbReference>
<keyword evidence="2 5" id="KW-0805">Transcription regulation</keyword>
<organism evidence="10 11">
    <name type="scientific">Natronosporangium hydrolyticum</name>
    <dbReference type="NCBI Taxonomy" id="2811111"/>
    <lineage>
        <taxon>Bacteria</taxon>
        <taxon>Bacillati</taxon>
        <taxon>Actinomycetota</taxon>
        <taxon>Actinomycetes</taxon>
        <taxon>Micromonosporales</taxon>
        <taxon>Micromonosporaceae</taxon>
        <taxon>Natronosporangium</taxon>
    </lineage>
</organism>
<keyword evidence="11" id="KW-1185">Reference proteome</keyword>
<dbReference type="SUPFAM" id="SSF88659">
    <property type="entry name" value="Sigma3 and sigma4 domains of RNA polymerase sigma factors"/>
    <property type="match status" value="1"/>
</dbReference>
<name>A0A895Y8P4_9ACTN</name>
<dbReference type="GO" id="GO:0016987">
    <property type="term" value="F:sigma factor activity"/>
    <property type="evidence" value="ECO:0007669"/>
    <property type="project" value="UniProtKB-KW"/>
</dbReference>
<feature type="compositionally biased region" description="Basic and acidic residues" evidence="6">
    <location>
        <begin position="1"/>
        <end position="14"/>
    </location>
</feature>
<dbReference type="NCBIfam" id="TIGR02937">
    <property type="entry name" value="sigma70-ECF"/>
    <property type="match status" value="1"/>
</dbReference>
<dbReference type="InterPro" id="IPR013324">
    <property type="entry name" value="RNA_pol_sigma_r3/r4-like"/>
</dbReference>
<evidence type="ECO:0000313" key="11">
    <source>
        <dbReference type="Proteomes" id="UP000662857"/>
    </source>
</evidence>
<feature type="domain" description="RNA polymerase sigma factor 70 region 4 type 2" evidence="8">
    <location>
        <begin position="174"/>
        <end position="224"/>
    </location>
</feature>
<dbReference type="PANTHER" id="PTHR47756">
    <property type="entry name" value="BLL6612 PROTEIN-RELATED"/>
    <property type="match status" value="1"/>
</dbReference>
<dbReference type="InterPro" id="IPR013325">
    <property type="entry name" value="RNA_pol_sigma_r2"/>
</dbReference>
<dbReference type="GO" id="GO:0006950">
    <property type="term" value="P:response to stress"/>
    <property type="evidence" value="ECO:0007669"/>
    <property type="project" value="UniProtKB-ARBA"/>
</dbReference>